<evidence type="ECO:0000259" key="6">
    <source>
        <dbReference type="PROSITE" id="PS50977"/>
    </source>
</evidence>
<evidence type="ECO:0000256" key="2">
    <source>
        <dbReference type="ARBA" id="ARBA00023015"/>
    </source>
</evidence>
<reference evidence="7" key="1">
    <citation type="submission" date="2021-01" db="EMBL/GenBank/DDBJ databases">
        <title>Whole genome shotgun sequence of Actinoplanes tereljensis NBRC 105297.</title>
        <authorList>
            <person name="Komaki H."/>
            <person name="Tamura T."/>
        </authorList>
    </citation>
    <scope>NUCLEOTIDE SEQUENCE</scope>
    <source>
        <strain evidence="7">NBRC 105297</strain>
    </source>
</reference>
<dbReference type="InterPro" id="IPR001647">
    <property type="entry name" value="HTH_TetR"/>
</dbReference>
<evidence type="ECO:0000313" key="8">
    <source>
        <dbReference type="Proteomes" id="UP000623608"/>
    </source>
</evidence>
<organism evidence="7 8">
    <name type="scientific">Paractinoplanes tereljensis</name>
    <dbReference type="NCBI Taxonomy" id="571912"/>
    <lineage>
        <taxon>Bacteria</taxon>
        <taxon>Bacillati</taxon>
        <taxon>Actinomycetota</taxon>
        <taxon>Actinomycetes</taxon>
        <taxon>Micromonosporales</taxon>
        <taxon>Micromonosporaceae</taxon>
        <taxon>Paractinoplanes</taxon>
    </lineage>
</organism>
<dbReference type="Gene3D" id="1.10.357.10">
    <property type="entry name" value="Tetracycline Repressor, domain 2"/>
    <property type="match status" value="1"/>
</dbReference>
<dbReference type="SUPFAM" id="SSF46689">
    <property type="entry name" value="Homeodomain-like"/>
    <property type="match status" value="1"/>
</dbReference>
<dbReference type="InterPro" id="IPR039538">
    <property type="entry name" value="BetI_C"/>
</dbReference>
<dbReference type="Proteomes" id="UP000623608">
    <property type="component" value="Unassembled WGS sequence"/>
</dbReference>
<dbReference type="RefSeq" id="WP_203812275.1">
    <property type="nucleotide sequence ID" value="NZ_BOMY01000045.1"/>
</dbReference>
<evidence type="ECO:0000256" key="5">
    <source>
        <dbReference type="PROSITE-ProRule" id="PRU00335"/>
    </source>
</evidence>
<dbReference type="InterPro" id="IPR050109">
    <property type="entry name" value="HTH-type_TetR-like_transc_reg"/>
</dbReference>
<sequence length="195" mass="21448">MPRVSEEHLTARREQILAAARTCFLSKGLHNTSMQDLIQEAGLSVGAVYRYFKSKNEIINAIAGTVAGGIQRHIEAIAEERLPMIESLERILDVVDEQIGPGGSLPIALQIWAEATLDPAIGEIVRERYTGMRRGFQTVVEHLVEDGELPADTDIEGVTSAFYSLMPGFALQRLLTGSPDRATYMAGVRALLDRR</sequence>
<dbReference type="AlphaFoldDB" id="A0A919NSK3"/>
<dbReference type="PRINTS" id="PR00455">
    <property type="entry name" value="HTHTETR"/>
</dbReference>
<comment type="caution">
    <text evidence="7">The sequence shown here is derived from an EMBL/GenBank/DDBJ whole genome shotgun (WGS) entry which is preliminary data.</text>
</comment>
<protein>
    <recommendedName>
        <fullName evidence="6">HTH tetR-type domain-containing protein</fullName>
    </recommendedName>
</protein>
<dbReference type="GO" id="GO:0003700">
    <property type="term" value="F:DNA-binding transcription factor activity"/>
    <property type="evidence" value="ECO:0007669"/>
    <property type="project" value="TreeGrafter"/>
</dbReference>
<dbReference type="SUPFAM" id="SSF48498">
    <property type="entry name" value="Tetracyclin repressor-like, C-terminal domain"/>
    <property type="match status" value="1"/>
</dbReference>
<dbReference type="PANTHER" id="PTHR30055">
    <property type="entry name" value="HTH-TYPE TRANSCRIPTIONAL REGULATOR RUTR"/>
    <property type="match status" value="1"/>
</dbReference>
<dbReference type="PANTHER" id="PTHR30055:SF229">
    <property type="entry name" value="HTH-TYPE TRANSCRIPTIONAL REPRESSOR RV1474C"/>
    <property type="match status" value="1"/>
</dbReference>
<feature type="DNA-binding region" description="H-T-H motif" evidence="5">
    <location>
        <begin position="33"/>
        <end position="52"/>
    </location>
</feature>
<proteinExistence type="predicted"/>
<dbReference type="InterPro" id="IPR036271">
    <property type="entry name" value="Tet_transcr_reg_TetR-rel_C_sf"/>
</dbReference>
<keyword evidence="8" id="KW-1185">Reference proteome</keyword>
<accession>A0A919NSK3</accession>
<dbReference type="PROSITE" id="PS01081">
    <property type="entry name" value="HTH_TETR_1"/>
    <property type="match status" value="1"/>
</dbReference>
<keyword evidence="2" id="KW-0805">Transcription regulation</keyword>
<feature type="domain" description="HTH tetR-type" evidence="6">
    <location>
        <begin position="10"/>
        <end position="70"/>
    </location>
</feature>
<dbReference type="GO" id="GO:0000976">
    <property type="term" value="F:transcription cis-regulatory region binding"/>
    <property type="evidence" value="ECO:0007669"/>
    <property type="project" value="TreeGrafter"/>
</dbReference>
<keyword evidence="4" id="KW-0804">Transcription</keyword>
<dbReference type="Pfam" id="PF13977">
    <property type="entry name" value="TetR_C_6"/>
    <property type="match status" value="1"/>
</dbReference>
<dbReference type="InterPro" id="IPR009057">
    <property type="entry name" value="Homeodomain-like_sf"/>
</dbReference>
<evidence type="ECO:0000256" key="4">
    <source>
        <dbReference type="ARBA" id="ARBA00023163"/>
    </source>
</evidence>
<dbReference type="PROSITE" id="PS50977">
    <property type="entry name" value="HTH_TETR_2"/>
    <property type="match status" value="1"/>
</dbReference>
<keyword evidence="3 5" id="KW-0238">DNA-binding</keyword>
<keyword evidence="1" id="KW-0678">Repressor</keyword>
<evidence type="ECO:0000313" key="7">
    <source>
        <dbReference type="EMBL" id="GIF24406.1"/>
    </source>
</evidence>
<name>A0A919NSK3_9ACTN</name>
<dbReference type="InterPro" id="IPR023772">
    <property type="entry name" value="DNA-bd_HTH_TetR-type_CS"/>
</dbReference>
<evidence type="ECO:0000256" key="1">
    <source>
        <dbReference type="ARBA" id="ARBA00022491"/>
    </source>
</evidence>
<dbReference type="EMBL" id="BOMY01000045">
    <property type="protein sequence ID" value="GIF24406.1"/>
    <property type="molecule type" value="Genomic_DNA"/>
</dbReference>
<dbReference type="Pfam" id="PF00440">
    <property type="entry name" value="TetR_N"/>
    <property type="match status" value="1"/>
</dbReference>
<gene>
    <name evidence="7" type="ORF">Ate02nite_71360</name>
</gene>
<evidence type="ECO:0000256" key="3">
    <source>
        <dbReference type="ARBA" id="ARBA00023125"/>
    </source>
</evidence>